<accession>A0AAU9K3V3</accession>
<feature type="transmembrane region" description="Helical" evidence="1">
    <location>
        <begin position="294"/>
        <end position="314"/>
    </location>
</feature>
<protein>
    <recommendedName>
        <fullName evidence="2">PAS domain-containing protein</fullName>
    </recommendedName>
</protein>
<feature type="transmembrane region" description="Helical" evidence="1">
    <location>
        <begin position="1292"/>
        <end position="1310"/>
    </location>
</feature>
<dbReference type="Pfam" id="PF13426">
    <property type="entry name" value="PAS_9"/>
    <property type="match status" value="1"/>
</dbReference>
<dbReference type="Gene3D" id="3.30.450.20">
    <property type="entry name" value="PAS domain"/>
    <property type="match status" value="1"/>
</dbReference>
<feature type="transmembrane region" description="Helical" evidence="1">
    <location>
        <begin position="262"/>
        <end position="282"/>
    </location>
</feature>
<dbReference type="Proteomes" id="UP001162131">
    <property type="component" value="Unassembled WGS sequence"/>
</dbReference>
<sequence length="1378" mass="160935">MKFLSKNEAENFSQRIFSQKSGNWYQIAWNSLVNYLVQGFKPQYSYKIPYKIQLLIELISNSTVVFQIISLFWYPVKTPQNWKAHSSLWNDLSVFNYDYICKVNDLYKFCYYGQIFVIFSSVFAIIIAWVIKSILKKVSKIFIRYSKAIISVSTRVSLIPSLKILLVIFKYSAFDFSEVQEYKDTSPDYYNYGLIGLVLSFIGFILLLIINFAYELLTADLRHFNAKRNISARSHSSMNLWWIVFCAIEVTLYLSFDYEEVIGFMIFTLITSAILLLKFLYFLPYYNSIENSIYASKITSVATGSLSFLLGYLYDDAYPIIFIFVFFTPFAIILLIIYIIKRHSKLQFTKNPYSSQYNYEKSIRHLLSDKHCKNIEEVIEMLSQFSNSQTCTVDGLFVVWKANFYIDIAKDERLAMVKLAQINNFQSNLEGWIQKYRISNKFHQRGFTILKEIEYLQYLKKLHSAKNKDKELCYILLDIYIEILNKNTRIIKLRYLIKKLYCLTKEIKELYKFLVENYKYPDSFEFYAYFLIKFLGQANEGNILLKRKQSIKEDPIIDQGLEEYGENIGVIFLSTESDLFGTIAFINARALSLLKVSSLDAIGKNFDDFIPAPYSLNHIEKMKTFLKSATKTIIEKPFSLFLQDNFGYIFECNISVKLTAFKDKAYFLISFSPISSNRQVILISEEGEICNHSSQLSALLGYPKESMKNMHFHSLINELELSDMELYNPTLIQCNNHDLVFIHITEKVKSIDIHLILVISDNNEQELWKNKKSEEQLRFNAKQLSNCPISPKINSKSLLKKENETFSEISESHKVYSKIKNVYKSLEENFEVPKSFSQVNKNISPEQIAYKNNKRTAFLLQKFQWILFLTVFFLVAINIGILVYIVDNVSNSDLSAVFSTLGNIELSIGLVAILGETINDEVSLGKFNLTRDLGLLYWTYNHLNLVKTELMDDFPKWSNCPCSDIVTENIVPIWEFNSGEMLRKYNLYDALSMFIDYTQKLMSDAKSRKGYEDDIKWLMINGVTYSLKYVHKVSKDLLECEKNTKSDKSMVINVLFIIGILICAIFIALLMAFGYFLKTVYDKFWSNLKKSVTLSSDFLKSTIFERLLSVHSQDSIYYDTYYNNSKKLSSYHIKTTLAKRLFYRLSLIIIISLCFYLVMIFFLYKQCQESMIDRSRLLQNFKFRSILISRLALYIKEINDNLFLKYYPESYAFTDPYTEFYKTIDEYDFEYKKLLSSKWDYLLSKDIKESLFESTNYPLAYMKFGLISASELVISDSLFLSRVYSDSLYSKYYISTITLQSGLSSSFTLADASSKDYIDSQLNSMVSLTILFSAILGTLSLFYYLPYLRQEKKFLDKACFLLEIIMNSKENQAKLTLK</sequence>
<keyword evidence="4" id="KW-1185">Reference proteome</keyword>
<feature type="transmembrane region" description="Helical" evidence="1">
    <location>
        <begin position="152"/>
        <end position="174"/>
    </location>
</feature>
<feature type="transmembrane region" description="Helical" evidence="1">
    <location>
        <begin position="54"/>
        <end position="74"/>
    </location>
</feature>
<feature type="transmembrane region" description="Helical" evidence="1">
    <location>
        <begin position="238"/>
        <end position="256"/>
    </location>
</feature>
<reference evidence="3" key="1">
    <citation type="submission" date="2021-09" db="EMBL/GenBank/DDBJ databases">
        <authorList>
            <consortium name="AG Swart"/>
            <person name="Singh M."/>
            <person name="Singh A."/>
            <person name="Seah K."/>
            <person name="Emmerich C."/>
        </authorList>
    </citation>
    <scope>NUCLEOTIDE SEQUENCE</scope>
    <source>
        <strain evidence="3">ATCC30299</strain>
    </source>
</reference>
<dbReference type="CDD" id="cd00130">
    <property type="entry name" value="PAS"/>
    <property type="match status" value="1"/>
</dbReference>
<dbReference type="SUPFAM" id="SSF55785">
    <property type="entry name" value="PYP-like sensor domain (PAS domain)"/>
    <property type="match status" value="1"/>
</dbReference>
<name>A0AAU9K3V3_9CILI</name>
<dbReference type="InterPro" id="IPR035965">
    <property type="entry name" value="PAS-like_dom_sf"/>
</dbReference>
<evidence type="ECO:0000259" key="2">
    <source>
        <dbReference type="Pfam" id="PF13426"/>
    </source>
</evidence>
<dbReference type="PANTHER" id="PTHR31600">
    <property type="entry name" value="TINY MACROCYSTS PROTEIN B-RELATED"/>
    <property type="match status" value="1"/>
</dbReference>
<feature type="transmembrane region" description="Helical" evidence="1">
    <location>
        <begin position="111"/>
        <end position="131"/>
    </location>
</feature>
<dbReference type="InterPro" id="IPR000014">
    <property type="entry name" value="PAS"/>
</dbReference>
<organism evidence="3 4">
    <name type="scientific">Blepharisma stoltei</name>
    <dbReference type="NCBI Taxonomy" id="1481888"/>
    <lineage>
        <taxon>Eukaryota</taxon>
        <taxon>Sar</taxon>
        <taxon>Alveolata</taxon>
        <taxon>Ciliophora</taxon>
        <taxon>Postciliodesmatophora</taxon>
        <taxon>Heterotrichea</taxon>
        <taxon>Heterotrichida</taxon>
        <taxon>Blepharismidae</taxon>
        <taxon>Blepharisma</taxon>
    </lineage>
</organism>
<proteinExistence type="predicted"/>
<evidence type="ECO:0000313" key="3">
    <source>
        <dbReference type="EMBL" id="CAG9328658.1"/>
    </source>
</evidence>
<feature type="transmembrane region" description="Helical" evidence="1">
    <location>
        <begin position="194"/>
        <end position="217"/>
    </location>
</feature>
<dbReference type="EMBL" id="CAJZBQ010000046">
    <property type="protein sequence ID" value="CAG9328658.1"/>
    <property type="molecule type" value="Genomic_DNA"/>
</dbReference>
<feature type="domain" description="PAS" evidence="2">
    <location>
        <begin position="577"/>
        <end position="668"/>
    </location>
</feature>
<keyword evidence="1" id="KW-1133">Transmembrane helix</keyword>
<feature type="transmembrane region" description="Helical" evidence="1">
    <location>
        <begin position="320"/>
        <end position="340"/>
    </location>
</feature>
<evidence type="ECO:0000313" key="4">
    <source>
        <dbReference type="Proteomes" id="UP001162131"/>
    </source>
</evidence>
<dbReference type="InterPro" id="IPR052994">
    <property type="entry name" value="Tiny_macrocysts_regulators"/>
</dbReference>
<feature type="transmembrane region" description="Helical" evidence="1">
    <location>
        <begin position="865"/>
        <end position="886"/>
    </location>
</feature>
<keyword evidence="1" id="KW-0472">Membrane</keyword>
<evidence type="ECO:0000256" key="1">
    <source>
        <dbReference type="SAM" id="Phobius"/>
    </source>
</evidence>
<feature type="transmembrane region" description="Helical" evidence="1">
    <location>
        <begin position="1141"/>
        <end position="1164"/>
    </location>
</feature>
<gene>
    <name evidence="3" type="ORF">BSTOLATCC_MIC46651</name>
</gene>
<comment type="caution">
    <text evidence="3">The sequence shown here is derived from an EMBL/GenBank/DDBJ whole genome shotgun (WGS) entry which is preliminary data.</text>
</comment>
<feature type="transmembrane region" description="Helical" evidence="1">
    <location>
        <begin position="1322"/>
        <end position="1345"/>
    </location>
</feature>
<feature type="transmembrane region" description="Helical" evidence="1">
    <location>
        <begin position="1051"/>
        <end position="1077"/>
    </location>
</feature>
<dbReference type="PANTHER" id="PTHR31600:SF2">
    <property type="entry name" value="GAMETE ENRICHED GENE 10 PROTEIN-RELATED"/>
    <property type="match status" value="1"/>
</dbReference>
<feature type="transmembrane region" description="Helical" evidence="1">
    <location>
        <begin position="898"/>
        <end position="918"/>
    </location>
</feature>
<keyword evidence="1" id="KW-0812">Transmembrane</keyword>